<name>A0A7W6NQ01_9CAUL</name>
<dbReference type="AlphaFoldDB" id="A0A7W6NQ01"/>
<comment type="caution">
    <text evidence="2">The sequence shown here is derived from an EMBL/GenBank/DDBJ whole genome shotgun (WGS) entry which is preliminary data.</text>
</comment>
<dbReference type="EMBL" id="JACIDM010000002">
    <property type="protein sequence ID" value="MBB4082697.1"/>
    <property type="molecule type" value="Genomic_DNA"/>
</dbReference>
<dbReference type="SUPFAM" id="SSF52799">
    <property type="entry name" value="(Phosphotyrosine protein) phosphatases II"/>
    <property type="match status" value="1"/>
</dbReference>
<gene>
    <name evidence="2" type="ORF">GGR12_001563</name>
</gene>
<dbReference type="Proteomes" id="UP000529946">
    <property type="component" value="Unassembled WGS sequence"/>
</dbReference>
<dbReference type="InterPro" id="IPR005939">
    <property type="entry name" value="BLH_phosphatase-like"/>
</dbReference>
<protein>
    <submittedName>
        <fullName evidence="2">Uncharacterized protein (TIGR01244 family)</fullName>
    </submittedName>
</protein>
<keyword evidence="3" id="KW-1185">Reference proteome</keyword>
<dbReference type="GO" id="GO:0016787">
    <property type="term" value="F:hydrolase activity"/>
    <property type="evidence" value="ECO:0007669"/>
    <property type="project" value="InterPro"/>
</dbReference>
<dbReference type="NCBIfam" id="TIGR01244">
    <property type="entry name" value="TIGR01244 family sulfur transferase"/>
    <property type="match status" value="1"/>
</dbReference>
<reference evidence="2 3" key="1">
    <citation type="submission" date="2020-08" db="EMBL/GenBank/DDBJ databases">
        <title>Genomic Encyclopedia of Type Strains, Phase IV (KMG-IV): sequencing the most valuable type-strain genomes for metagenomic binning, comparative biology and taxonomic classification.</title>
        <authorList>
            <person name="Goeker M."/>
        </authorList>
    </citation>
    <scope>NUCLEOTIDE SEQUENCE [LARGE SCALE GENOMIC DNA]</scope>
    <source>
        <strain evidence="2 3">DSM 23960</strain>
    </source>
</reference>
<accession>A0A7W6NQ01</accession>
<dbReference type="Pfam" id="PF04273">
    <property type="entry name" value="BLH_phosphatase"/>
    <property type="match status" value="1"/>
</dbReference>
<proteinExistence type="predicted"/>
<evidence type="ECO:0000313" key="3">
    <source>
        <dbReference type="Proteomes" id="UP000529946"/>
    </source>
</evidence>
<sequence>MRALAPGVWSSPQLRPEALAGLAESGVRRIVNNRPDGEEPGQPSSSEVQAAAAAAGLDYRWVPISGMPGPDQVSAVSDALEDGAPTVLFCRSGMRSAAAWAMARRLHGDDADALRAAAAAAGYDLSRLPL</sequence>
<dbReference type="Gene3D" id="3.90.190.10">
    <property type="entry name" value="Protein tyrosine phosphatase superfamily"/>
    <property type="match status" value="1"/>
</dbReference>
<feature type="domain" description="Rhodanese" evidence="1">
    <location>
        <begin position="68"/>
        <end position="106"/>
    </location>
</feature>
<organism evidence="2 3">
    <name type="scientific">Brevundimonas lenta</name>
    <dbReference type="NCBI Taxonomy" id="424796"/>
    <lineage>
        <taxon>Bacteria</taxon>
        <taxon>Pseudomonadati</taxon>
        <taxon>Pseudomonadota</taxon>
        <taxon>Alphaproteobacteria</taxon>
        <taxon>Caulobacterales</taxon>
        <taxon>Caulobacteraceae</taxon>
        <taxon>Brevundimonas</taxon>
    </lineage>
</organism>
<evidence type="ECO:0000259" key="1">
    <source>
        <dbReference type="PROSITE" id="PS50206"/>
    </source>
</evidence>
<dbReference type="RefSeq" id="WP_183203868.1">
    <property type="nucleotide sequence ID" value="NZ_BAAAER010000001.1"/>
</dbReference>
<evidence type="ECO:0000313" key="2">
    <source>
        <dbReference type="EMBL" id="MBB4082697.1"/>
    </source>
</evidence>
<dbReference type="InterPro" id="IPR001763">
    <property type="entry name" value="Rhodanese-like_dom"/>
</dbReference>
<dbReference type="InterPro" id="IPR029021">
    <property type="entry name" value="Prot-tyrosine_phosphatase-like"/>
</dbReference>
<dbReference type="PROSITE" id="PS50206">
    <property type="entry name" value="RHODANESE_3"/>
    <property type="match status" value="1"/>
</dbReference>